<evidence type="ECO:0000256" key="2">
    <source>
        <dbReference type="ARBA" id="ARBA00023008"/>
    </source>
</evidence>
<feature type="domain" description="CopC" evidence="5">
    <location>
        <begin position="21"/>
        <end position="112"/>
    </location>
</feature>
<evidence type="ECO:0000259" key="5">
    <source>
        <dbReference type="Pfam" id="PF04234"/>
    </source>
</evidence>
<keyword evidence="1 4" id="KW-0732">Signal</keyword>
<dbReference type="SUPFAM" id="SSF81296">
    <property type="entry name" value="E set domains"/>
    <property type="match status" value="1"/>
</dbReference>
<keyword evidence="7" id="KW-1185">Reference proteome</keyword>
<dbReference type="Proteomes" id="UP001519363">
    <property type="component" value="Unassembled WGS sequence"/>
</dbReference>
<keyword evidence="3" id="KW-0812">Transmembrane</keyword>
<accession>A0ABS5AQK4</accession>
<proteinExistence type="predicted"/>
<comment type="caution">
    <text evidence="6">The sequence shown here is derived from an EMBL/GenBank/DDBJ whole genome shotgun (WGS) entry which is preliminary data.</text>
</comment>
<protein>
    <submittedName>
        <fullName evidence="6">Methionine-rich copper-binding protein CopC</fullName>
    </submittedName>
</protein>
<evidence type="ECO:0000256" key="3">
    <source>
        <dbReference type="SAM" id="Phobius"/>
    </source>
</evidence>
<dbReference type="RefSeq" id="WP_086790070.1">
    <property type="nucleotide sequence ID" value="NZ_JAGIOO010000001.1"/>
</dbReference>
<keyword evidence="3" id="KW-0472">Membrane</keyword>
<evidence type="ECO:0000256" key="4">
    <source>
        <dbReference type="SAM" id="SignalP"/>
    </source>
</evidence>
<reference evidence="6 7" key="1">
    <citation type="submission" date="2021-03" db="EMBL/GenBank/DDBJ databases">
        <title>Sequencing the genomes of 1000 actinobacteria strains.</title>
        <authorList>
            <person name="Klenk H.-P."/>
        </authorList>
    </citation>
    <scope>NUCLEOTIDE SEQUENCE [LARGE SCALE GENOMIC DNA]</scope>
    <source>
        <strain evidence="6 7">DSM 44580</strain>
    </source>
</reference>
<keyword evidence="3" id="KW-1133">Transmembrane helix</keyword>
<evidence type="ECO:0000313" key="6">
    <source>
        <dbReference type="EMBL" id="MBP2478532.1"/>
    </source>
</evidence>
<feature type="signal peptide" evidence="4">
    <location>
        <begin position="1"/>
        <end position="23"/>
    </location>
</feature>
<dbReference type="Gene3D" id="2.60.40.1220">
    <property type="match status" value="1"/>
</dbReference>
<name>A0ABS5AQK4_9PSEU</name>
<dbReference type="EMBL" id="JAGIOO010000001">
    <property type="protein sequence ID" value="MBP2478532.1"/>
    <property type="molecule type" value="Genomic_DNA"/>
</dbReference>
<sequence length="148" mass="15614">MVRLAVVTLVAALTALGPGPALTSSSPQPGSEVRVAPSAVRLTFDQPVTADGPHRIEVTGPDGRDWAEPTASVRDNEVTAPLRPLGAVGVYHVRYQVSVVGAAPLVGEFRFALSPLNTLVVPSWVWLIGLLLFAAVGLVVLVRQYVSR</sequence>
<evidence type="ECO:0000256" key="1">
    <source>
        <dbReference type="ARBA" id="ARBA00022729"/>
    </source>
</evidence>
<feature type="transmembrane region" description="Helical" evidence="3">
    <location>
        <begin position="123"/>
        <end position="142"/>
    </location>
</feature>
<keyword evidence="2" id="KW-0186">Copper</keyword>
<dbReference type="InterPro" id="IPR014756">
    <property type="entry name" value="Ig_E-set"/>
</dbReference>
<organism evidence="6 7">
    <name type="scientific">Crossiella equi</name>
    <dbReference type="NCBI Taxonomy" id="130796"/>
    <lineage>
        <taxon>Bacteria</taxon>
        <taxon>Bacillati</taxon>
        <taxon>Actinomycetota</taxon>
        <taxon>Actinomycetes</taxon>
        <taxon>Pseudonocardiales</taxon>
        <taxon>Pseudonocardiaceae</taxon>
        <taxon>Crossiella</taxon>
    </lineage>
</organism>
<dbReference type="InterPro" id="IPR007348">
    <property type="entry name" value="CopC_dom"/>
</dbReference>
<dbReference type="Pfam" id="PF04234">
    <property type="entry name" value="CopC"/>
    <property type="match status" value="1"/>
</dbReference>
<gene>
    <name evidence="6" type="ORF">JOF53_007404</name>
</gene>
<dbReference type="InterPro" id="IPR014755">
    <property type="entry name" value="Cu-Rt/internalin_Ig-like"/>
</dbReference>
<evidence type="ECO:0000313" key="7">
    <source>
        <dbReference type="Proteomes" id="UP001519363"/>
    </source>
</evidence>
<feature type="chain" id="PRO_5046464736" evidence="4">
    <location>
        <begin position="24"/>
        <end position="148"/>
    </location>
</feature>